<reference evidence="2 3" key="1">
    <citation type="submission" date="2010-04" db="EMBL/GenBank/DDBJ databases">
        <title>The Genome Sequence of Escherichia coli H386.</title>
        <authorList>
            <consortium name="The Broad Institute Genome Sequencing Platform"/>
            <consortium name="The Broad Institute Genome Sequencing Center for Infectious Disease"/>
            <person name="Feldgarden M."/>
            <person name="Gordon D.M."/>
            <person name="Johnson J.R."/>
            <person name="Johnston B.D."/>
            <person name="Young S."/>
            <person name="Zeng Q."/>
            <person name="Koehrsen M."/>
            <person name="Alvarado L."/>
            <person name="Berlin A.M."/>
            <person name="Borenstein D."/>
            <person name="Chapman S.B."/>
            <person name="Chen Z."/>
            <person name="Engels R."/>
            <person name="Freedman E."/>
            <person name="Gellesch M."/>
            <person name="Goldberg J."/>
            <person name="Griggs A."/>
            <person name="Gujja S."/>
            <person name="Heilman E.R."/>
            <person name="Heiman D.I."/>
            <person name="Hepburn T.A."/>
            <person name="Howarth C."/>
            <person name="Jen D."/>
            <person name="Larson L."/>
            <person name="Mehta T."/>
            <person name="Park D."/>
            <person name="Pearson M."/>
            <person name="Richards J."/>
            <person name="Roberts A."/>
            <person name="Saif S."/>
            <person name="Shea T.D."/>
            <person name="Shenoy N."/>
            <person name="Sisk P."/>
            <person name="Stolte C."/>
            <person name="Sykes S.N."/>
            <person name="Walk T."/>
            <person name="White J."/>
            <person name="Yandava C."/>
            <person name="Haas B."/>
            <person name="Henn M.R."/>
            <person name="Nusbaum C."/>
            <person name="Birren B."/>
        </authorList>
    </citation>
    <scope>NUCLEOTIDE SEQUENCE [LARGE SCALE GENOMIC DNA]</scope>
    <source>
        <strain evidence="2 3">H386</strain>
    </source>
</reference>
<keyword evidence="1" id="KW-0812">Transmembrane</keyword>
<dbReference type="EMBL" id="ADJB01000026">
    <property type="protein sequence ID" value="OSL15316.1"/>
    <property type="molecule type" value="Genomic_DNA"/>
</dbReference>
<keyword evidence="1" id="KW-1133">Transmembrane helix</keyword>
<evidence type="ECO:0000313" key="3">
    <source>
        <dbReference type="Proteomes" id="UP000193045"/>
    </source>
</evidence>
<organism evidence="2 3">
    <name type="scientific">Escherichia coli H386</name>
    <dbReference type="NCBI Taxonomy" id="656397"/>
    <lineage>
        <taxon>Bacteria</taxon>
        <taxon>Pseudomonadati</taxon>
        <taxon>Pseudomonadota</taxon>
        <taxon>Gammaproteobacteria</taxon>
        <taxon>Enterobacterales</taxon>
        <taxon>Enterobacteriaceae</taxon>
        <taxon>Escherichia</taxon>
    </lineage>
</organism>
<gene>
    <name evidence="2" type="ORF">ECVG_03378</name>
</gene>
<sequence>MKIIIISLWLQIKHIIFLCVPFLRKPYFMRIMSRQKSINKRASQCG</sequence>
<name>A0A1X3JKQ2_ECOLX</name>
<proteinExistence type="predicted"/>
<evidence type="ECO:0000313" key="2">
    <source>
        <dbReference type="EMBL" id="OSL15316.1"/>
    </source>
</evidence>
<dbReference type="AlphaFoldDB" id="A0A1X3JKQ2"/>
<dbReference type="Proteomes" id="UP000193045">
    <property type="component" value="Unassembled WGS sequence"/>
</dbReference>
<comment type="caution">
    <text evidence="2">The sequence shown here is derived from an EMBL/GenBank/DDBJ whole genome shotgun (WGS) entry which is preliminary data.</text>
</comment>
<accession>A0A1X3JKQ2</accession>
<evidence type="ECO:0000256" key="1">
    <source>
        <dbReference type="SAM" id="Phobius"/>
    </source>
</evidence>
<feature type="transmembrane region" description="Helical" evidence="1">
    <location>
        <begin position="6"/>
        <end position="24"/>
    </location>
</feature>
<keyword evidence="1" id="KW-0472">Membrane</keyword>
<protein>
    <submittedName>
        <fullName evidence="2">Uncharacterized protein</fullName>
    </submittedName>
</protein>